<dbReference type="EMBL" id="UINC01144576">
    <property type="protein sequence ID" value="SVD34175.1"/>
    <property type="molecule type" value="Genomic_DNA"/>
</dbReference>
<dbReference type="AlphaFoldDB" id="A0A382UK11"/>
<feature type="non-terminal residue" evidence="1">
    <location>
        <position position="1"/>
    </location>
</feature>
<proteinExistence type="predicted"/>
<protein>
    <submittedName>
        <fullName evidence="1">Uncharacterized protein</fullName>
    </submittedName>
</protein>
<gene>
    <name evidence="1" type="ORF">METZ01_LOCUS387029</name>
</gene>
<organism evidence="1">
    <name type="scientific">marine metagenome</name>
    <dbReference type="NCBI Taxonomy" id="408172"/>
    <lineage>
        <taxon>unclassified sequences</taxon>
        <taxon>metagenomes</taxon>
        <taxon>ecological metagenomes</taxon>
    </lineage>
</organism>
<reference evidence="1" key="1">
    <citation type="submission" date="2018-05" db="EMBL/GenBank/DDBJ databases">
        <authorList>
            <person name="Lanie J.A."/>
            <person name="Ng W.-L."/>
            <person name="Kazmierczak K.M."/>
            <person name="Andrzejewski T.M."/>
            <person name="Davidsen T.M."/>
            <person name="Wayne K.J."/>
            <person name="Tettelin H."/>
            <person name="Glass J.I."/>
            <person name="Rusch D."/>
            <person name="Podicherti R."/>
            <person name="Tsui H.-C.T."/>
            <person name="Winkler M.E."/>
        </authorList>
    </citation>
    <scope>NUCLEOTIDE SEQUENCE</scope>
</reference>
<accession>A0A382UK11</accession>
<evidence type="ECO:0000313" key="1">
    <source>
        <dbReference type="EMBL" id="SVD34175.1"/>
    </source>
</evidence>
<sequence length="35" mass="4180">LNCDKMPLNYTLKVAFPDKRIHALRARHNRLKKFA</sequence>
<name>A0A382UK11_9ZZZZ</name>